<dbReference type="InterPro" id="IPR056823">
    <property type="entry name" value="TEN-like_YD-shell"/>
</dbReference>
<feature type="compositionally biased region" description="Low complexity" evidence="2">
    <location>
        <begin position="1013"/>
        <end position="1027"/>
    </location>
</feature>
<dbReference type="EMBL" id="CP080647">
    <property type="protein sequence ID" value="QYX79186.1"/>
    <property type="molecule type" value="Genomic_DNA"/>
</dbReference>
<evidence type="ECO:0000313" key="5">
    <source>
        <dbReference type="Proteomes" id="UP000827138"/>
    </source>
</evidence>
<dbReference type="InterPro" id="IPR050708">
    <property type="entry name" value="T6SS_VgrG/RHS"/>
</dbReference>
<feature type="region of interest" description="Disordered" evidence="2">
    <location>
        <begin position="1012"/>
        <end position="1039"/>
    </location>
</feature>
<evidence type="ECO:0000256" key="2">
    <source>
        <dbReference type="SAM" id="MobiDB-lite"/>
    </source>
</evidence>
<feature type="compositionally biased region" description="Basic and acidic residues" evidence="2">
    <location>
        <begin position="1969"/>
        <end position="1994"/>
    </location>
</feature>
<feature type="region of interest" description="Disordered" evidence="2">
    <location>
        <begin position="835"/>
        <end position="859"/>
    </location>
</feature>
<dbReference type="InterPro" id="IPR006530">
    <property type="entry name" value="YD"/>
</dbReference>
<dbReference type="RefSeq" id="WP_220647993.1">
    <property type="nucleotide sequence ID" value="NZ_CP080647.1"/>
</dbReference>
<feature type="domain" description="Hint" evidence="3">
    <location>
        <begin position="2014"/>
        <end position="2119"/>
    </location>
</feature>
<dbReference type="PANTHER" id="PTHR32305:SF17">
    <property type="entry name" value="TRNA NUCLEASE WAPA"/>
    <property type="match status" value="1"/>
</dbReference>
<feature type="compositionally biased region" description="Basic and acidic residues" evidence="2">
    <location>
        <begin position="1938"/>
        <end position="1948"/>
    </location>
</feature>
<dbReference type="InterPro" id="IPR031325">
    <property type="entry name" value="RHS_repeat"/>
</dbReference>
<dbReference type="Pfam" id="PF07591">
    <property type="entry name" value="PT-HINT"/>
    <property type="match status" value="1"/>
</dbReference>
<dbReference type="SMART" id="SM00306">
    <property type="entry name" value="HintN"/>
    <property type="match status" value="1"/>
</dbReference>
<dbReference type="InterPro" id="IPR022385">
    <property type="entry name" value="Rhs_assc_core"/>
</dbReference>
<dbReference type="PANTHER" id="PTHR32305">
    <property type="match status" value="1"/>
</dbReference>
<protein>
    <submittedName>
        <fullName evidence="4">Ligand-binding protein</fullName>
    </submittedName>
</protein>
<dbReference type="Gene3D" id="2.180.10.10">
    <property type="entry name" value="RHS repeat-associated core"/>
    <property type="match status" value="2"/>
</dbReference>
<dbReference type="InterPro" id="IPR036844">
    <property type="entry name" value="Hint_dom_sf"/>
</dbReference>
<sequence length="2297" mass="247221">MRASRRHRTHPWAKALGVTLTSALTITLLQGTPAFGDDPDEAREARRPKTQDVVSTPVVDQDGQATPLKHTKAYGKPLDLKASWPKAGSATVDLGGSDAKKRGALSSTKAGSLPVRVGTPKGMTRSAMAAVTPTRAKVDVLSHAAAQKAGIDGLLLKVTRADSRTTNGKVSVEVDYAAFAQAYGGDWAQRLRLVELPACALTTPKAAKCQTSTPLKTDNDVREEKLTADVAALPADRAPLLAVAAGASGGAGSYAATSLAPSASWQVAGQTGGFTWQYPLRVPPAVAGPSPQLGLGYNSASTDGRTASSNNQTSWIGEGFDLSAGYIERSYRSCTEDGHDEAGSQKYDLCWHSDNATMNFGGRAGELVKKGENEWRLKQDDGTRIERKYDGSNADNNNEYWVVTTTDGTRYHFGKGKREAADTEFTGSSWEVPVFGDDKDEPCHADTFKESRCQQSWRWNLDYVVDVHGNTMTYYYGTETNKYDSVRGDKVVSYDRGGYLKRIEYGEQEGKENTTAAPSQVVFDVAERCTGAAADCEPGDLKESTAKRWPDVPFEQICTSDTECKDQWSPTFFSRKRLAKVTTQVLGSDGKTYGDVDEWDLAHKYQSADTTHAPALWLESVTHSGKDGANKLPKVTFYERQDANRVDTGSDDRLPMYKWRIRAIQSETGGTISVNYKPTECTPTNLPTPETNTKRCMPSFWSKEGTVGEKEDWFHKFVVDTVIEDEVTVTGPNKVTSYDYSGAAWAFDDSELVKTKKKTWNQWRGYRSVTMKTGEAGSKQLRTETTYLQGMDGDREKESGGTKSVTVTATDGTKIRDDARHQGFVVEQRSFNGDAEITGSVSTPWKSEPTATEGKDEASYAAVKSTKTRTALDDGKVRRAAIEHFYDAYGMLSRSSDSGDLAAEDDDTCTTNTYNRNTDANLLTLLKRVTVVPVNCADGAPTSYQGEAISDVRTWYDDRDTYGTTPTKGDVVRSEKVKGYTADGTPQYVTTSTAKYDAHGRVVESADQAGNATKTTYTPTTGGPVTGMKVEDPLGNTTTSTVDRRWGLVTATVDPNKQRTDLEYDALGRLLKVWLPGRAKASDTPSLEYAYLIRNNAPVVTTTKSLLPNGSVATSHQLSDGLLRPRQTQTPAANSGRVITTTEYDTRGLTVKEIGPFYNTTAVGTTFVNVVDASEGTPRETETVYDAAGRATDSIFRVAGTEKWRTKTAYHGDHTTVDPPTGATPTATYTNAQGQTTKVLEYKASSPTGAADTTSYDYDAAGRLTEVKDTSGNVWSSEYDVRGRQTKSVDPDAGTTWMTYNDLDQVKTVRNERELTLTYNYDKLGRQRSLYNGDKKLTTWEYDSATVPNGKGRLTSATKWVGDDGYTSSVDAYDVAGRPTKSSVTVPASEGKLAGTYTATASYKADGSVDDIGLPAAGDLPAETVTTGYTATGLPSFTLGDSTDYARETRYSNYGEMLQLTLGTASADKYTWLTNTYEEGTRRLERARIDREIVKAPDSDITYGYDATGNIQKIADTPEGKTADVQCFTYDYLRRLTDAWTQTATTCAPSAGEATVGGPAPYRHSYTYDAAGNRTSEVRHATGTTGDAAITQKTTYAPRATDAKGGTHPHALKSAEVVTTAAGKEVTAAQTFRYDETGNTVRRTKAATDLSPAVDQKLDWDEQGRLSAVTPYLSGDNLDEANKTSYVYDASGGRLLRKEKGAVTLYLGRQEIRLDTAKNSLSGTRYYSHGGQKIAVRTTAGVTWLVGGQNGTAEIAIKAADSAITQRRTLPFGQVRGAKPAAGAWPGDKSFVGATADATTGLIQLGARAYDPETGRFVSADPVLNVGDPQHLNAYAYGRNNPLAFPDPTGLYWGESWISPIGHGALDVLGLVPVFGEPADLLNGVWYTAEGNYIDAGLSYASAIPIAGYAATAGKGARYVNKAVDAVDTASTATKATKKTEDAVDAADKVTPPVTPKPKEKPAPAPPAKAKEAPEAKKGDSGGKKGDGAEKKSETGGGGKDADAPAAGGSCKTSNSFVPGTLVLMADRSTKPIEDVETGDKVLATDPETGETTAETVTAEIKGEGLKHLVELTVDTDGTEGTATDTITATDGHPFWVPALGEWIDATDLKNGQWLRTSAGTLVQITAVEHRTSGSATVHNLTVDDAHTYYVVAGSVPVLVHNCGSNQDGYLYRGLARGHHQYDAAAGGRAVPRGTSTDIRAHTGGNATDTNFTSWSDDADVAVDGAQNLSDEWVGEGVMLRIRVANIDPAIGPSRNIQIHGSQWETFFEDEHFIVGEIWADDISFDFGETWSPVRRR</sequence>
<dbReference type="SUPFAM" id="SSF51294">
    <property type="entry name" value="Hedgehog/intein (Hint) domain"/>
    <property type="match status" value="1"/>
</dbReference>
<dbReference type="Gene3D" id="2.170.16.10">
    <property type="entry name" value="Hedgehog/Intein (Hint) domain"/>
    <property type="match status" value="1"/>
</dbReference>
<dbReference type="PROSITE" id="PS50818">
    <property type="entry name" value="INTEIN_C_TER"/>
    <property type="match status" value="1"/>
</dbReference>
<dbReference type="InterPro" id="IPR030934">
    <property type="entry name" value="Intein_C"/>
</dbReference>
<name>A0ABX8XTD6_9ACTN</name>
<accession>A0ABX8XTD6</accession>
<evidence type="ECO:0000313" key="4">
    <source>
        <dbReference type="EMBL" id="QYX79186.1"/>
    </source>
</evidence>
<keyword evidence="5" id="KW-1185">Reference proteome</keyword>
<dbReference type="NCBIfam" id="TIGR01643">
    <property type="entry name" value="YD_repeat_2x"/>
    <property type="match status" value="1"/>
</dbReference>
<feature type="region of interest" description="Disordered" evidence="2">
    <location>
        <begin position="1932"/>
        <end position="2017"/>
    </location>
</feature>
<dbReference type="InterPro" id="IPR003587">
    <property type="entry name" value="Hint_dom_N"/>
</dbReference>
<dbReference type="Pfam" id="PF05593">
    <property type="entry name" value="RHS_repeat"/>
    <property type="match status" value="1"/>
</dbReference>
<feature type="region of interest" description="Disordered" evidence="2">
    <location>
        <begin position="87"/>
        <end position="126"/>
    </location>
</feature>
<keyword evidence="1" id="KW-0677">Repeat</keyword>
<dbReference type="Proteomes" id="UP000827138">
    <property type="component" value="Chromosome"/>
</dbReference>
<dbReference type="CDD" id="cd00081">
    <property type="entry name" value="Hint"/>
    <property type="match status" value="1"/>
</dbReference>
<feature type="region of interest" description="Disordered" evidence="2">
    <location>
        <begin position="31"/>
        <end position="57"/>
    </location>
</feature>
<dbReference type="Pfam" id="PF25023">
    <property type="entry name" value="TEN_YD-shell"/>
    <property type="match status" value="1"/>
</dbReference>
<dbReference type="CDD" id="cd20745">
    <property type="entry name" value="FIX_RhsA_AHH_HNH-like"/>
    <property type="match status" value="1"/>
</dbReference>
<reference evidence="4 5" key="1">
    <citation type="submission" date="2021-08" db="EMBL/GenBank/DDBJ databases">
        <authorList>
            <person name="Ping M."/>
        </authorList>
    </citation>
    <scope>NUCLEOTIDE SEQUENCE [LARGE SCALE GENOMIC DNA]</scope>
    <source>
        <strain evidence="4 5">MG28</strain>
    </source>
</reference>
<gene>
    <name evidence="4" type="ORF">K1J60_24085</name>
</gene>
<dbReference type="NCBIfam" id="TIGR03696">
    <property type="entry name" value="Rhs_assc_core"/>
    <property type="match status" value="1"/>
</dbReference>
<organism evidence="4 5">
    <name type="scientific">Streptomyces akebiae</name>
    <dbReference type="NCBI Taxonomy" id="2865673"/>
    <lineage>
        <taxon>Bacteria</taxon>
        <taxon>Bacillati</taxon>
        <taxon>Actinomycetota</taxon>
        <taxon>Actinomycetes</taxon>
        <taxon>Kitasatosporales</taxon>
        <taxon>Streptomycetaceae</taxon>
        <taxon>Streptomyces</taxon>
    </lineage>
</organism>
<proteinExistence type="predicted"/>
<evidence type="ECO:0000259" key="3">
    <source>
        <dbReference type="SMART" id="SM00306"/>
    </source>
</evidence>
<evidence type="ECO:0000256" key="1">
    <source>
        <dbReference type="ARBA" id="ARBA00022737"/>
    </source>
</evidence>